<protein>
    <recommendedName>
        <fullName evidence="14">Selenoprotein S</fullName>
    </recommendedName>
</protein>
<dbReference type="PANTHER" id="PTHR28621:SF1">
    <property type="entry name" value="SELENOPROTEIN S"/>
    <property type="match status" value="1"/>
</dbReference>
<keyword evidence="5 11" id="KW-0812">Transmembrane</keyword>
<evidence type="ECO:0000256" key="6">
    <source>
        <dbReference type="ARBA" id="ARBA00022824"/>
    </source>
</evidence>
<evidence type="ECO:0000256" key="2">
    <source>
        <dbReference type="ARBA" id="ARBA00004496"/>
    </source>
</evidence>
<dbReference type="InterPro" id="IPR009703">
    <property type="entry name" value="Selenoprotein_S"/>
</dbReference>
<keyword evidence="4" id="KW-0963">Cytoplasm</keyword>
<gene>
    <name evidence="12" type="ORF">CRM22_001605</name>
</gene>
<keyword evidence="9 11" id="KW-0472">Membrane</keyword>
<dbReference type="Gene3D" id="6.10.250.2950">
    <property type="match status" value="1"/>
</dbReference>
<dbReference type="AlphaFoldDB" id="A0A4S2MA34"/>
<evidence type="ECO:0000256" key="3">
    <source>
        <dbReference type="ARBA" id="ARBA00011034"/>
    </source>
</evidence>
<proteinExistence type="inferred from homology"/>
<organism evidence="12 13">
    <name type="scientific">Opisthorchis felineus</name>
    <dbReference type="NCBI Taxonomy" id="147828"/>
    <lineage>
        <taxon>Eukaryota</taxon>
        <taxon>Metazoa</taxon>
        <taxon>Spiralia</taxon>
        <taxon>Lophotrochozoa</taxon>
        <taxon>Platyhelminthes</taxon>
        <taxon>Trematoda</taxon>
        <taxon>Digenea</taxon>
        <taxon>Opisthorchiida</taxon>
        <taxon>Opisthorchiata</taxon>
        <taxon>Opisthorchiidae</taxon>
        <taxon>Opisthorchis</taxon>
    </lineage>
</organism>
<comment type="caution">
    <text evidence="12">The sequence shown here is derived from an EMBL/GenBank/DDBJ whole genome shotgun (WGS) entry which is preliminary data.</text>
</comment>
<feature type="region of interest" description="Disordered" evidence="10">
    <location>
        <begin position="156"/>
        <end position="200"/>
    </location>
</feature>
<dbReference type="Pfam" id="PF06936">
    <property type="entry name" value="Selenoprotein_S"/>
    <property type="match status" value="1"/>
</dbReference>
<evidence type="ECO:0000256" key="4">
    <source>
        <dbReference type="ARBA" id="ARBA00022490"/>
    </source>
</evidence>
<keyword evidence="8 11" id="KW-1133">Transmembrane helix</keyword>
<dbReference type="GO" id="GO:0030970">
    <property type="term" value="P:retrograde protein transport, ER to cytosol"/>
    <property type="evidence" value="ECO:0007669"/>
    <property type="project" value="TreeGrafter"/>
</dbReference>
<comment type="subcellular location">
    <subcellularLocation>
        <location evidence="2">Cytoplasm</location>
    </subcellularLocation>
    <subcellularLocation>
        <location evidence="1">Endoplasmic reticulum membrane</location>
        <topology evidence="1">Single-pass membrane protein</topology>
    </subcellularLocation>
</comment>
<dbReference type="GO" id="GO:0036513">
    <property type="term" value="C:Derlin-1 retrotranslocation complex"/>
    <property type="evidence" value="ECO:0007669"/>
    <property type="project" value="TreeGrafter"/>
</dbReference>
<evidence type="ECO:0008006" key="14">
    <source>
        <dbReference type="Google" id="ProtNLM"/>
    </source>
</evidence>
<keyword evidence="7" id="KW-0712">Selenocysteine</keyword>
<evidence type="ECO:0000256" key="9">
    <source>
        <dbReference type="ARBA" id="ARBA00023136"/>
    </source>
</evidence>
<dbReference type="GO" id="GO:0036502">
    <property type="term" value="C:Derlin-1-VIMP complex"/>
    <property type="evidence" value="ECO:0007669"/>
    <property type="project" value="TreeGrafter"/>
</dbReference>
<evidence type="ECO:0000256" key="1">
    <source>
        <dbReference type="ARBA" id="ARBA00004389"/>
    </source>
</evidence>
<dbReference type="GO" id="GO:0030968">
    <property type="term" value="P:endoplasmic reticulum unfolded protein response"/>
    <property type="evidence" value="ECO:0007669"/>
    <property type="project" value="TreeGrafter"/>
</dbReference>
<evidence type="ECO:0000256" key="11">
    <source>
        <dbReference type="SAM" id="Phobius"/>
    </source>
</evidence>
<name>A0A4S2MA34_OPIFE</name>
<accession>A0A4S2MA34</accession>
<keyword evidence="13" id="KW-1185">Reference proteome</keyword>
<dbReference type="PANTHER" id="PTHR28621">
    <property type="entry name" value="SELENOPROTEIN S"/>
    <property type="match status" value="1"/>
</dbReference>
<dbReference type="OrthoDB" id="75792at2759"/>
<dbReference type="Proteomes" id="UP000308267">
    <property type="component" value="Unassembled WGS sequence"/>
</dbReference>
<comment type="similarity">
    <text evidence="3">Belongs to the selenoprotein S family.</text>
</comment>
<keyword evidence="6" id="KW-0256">Endoplasmic reticulum</keyword>
<evidence type="ECO:0000256" key="7">
    <source>
        <dbReference type="ARBA" id="ARBA00022933"/>
    </source>
</evidence>
<evidence type="ECO:0000256" key="10">
    <source>
        <dbReference type="SAM" id="MobiDB-lite"/>
    </source>
</evidence>
<evidence type="ECO:0000313" key="12">
    <source>
        <dbReference type="EMBL" id="TGZ73296.1"/>
    </source>
</evidence>
<evidence type="ECO:0000256" key="5">
    <source>
        <dbReference type="ARBA" id="ARBA00022692"/>
    </source>
</evidence>
<feature type="transmembrane region" description="Helical" evidence="11">
    <location>
        <begin position="81"/>
        <end position="100"/>
    </location>
</feature>
<evidence type="ECO:0000256" key="8">
    <source>
        <dbReference type="ARBA" id="ARBA00022989"/>
    </source>
</evidence>
<sequence length="249" mass="28314">MHNSFLSRSDVHFRRVPGTYANITALLFPALAHPCIVVSGERFRWYTQLTFFILMDAFVETEDGFDGGETDAVDVANTQPVFLRIGGLLVVALTLIYLLLKKFYNSSSTDAAEVLSSDVEVRRREAIEAARMKLQERFNEDVLRYKAKQIELKKAQTERKTEEWESMMSGTSCPSRQKHNKAGDGDDEQPECRRPKPKVRLRDGGCANGRLLLEWKDVTEFSARLYLGLPPRSVYPKVSEISDTSQDEL</sequence>
<feature type="transmembrane region" description="Helical" evidence="11">
    <location>
        <begin position="20"/>
        <end position="38"/>
    </location>
</feature>
<evidence type="ECO:0000313" key="13">
    <source>
        <dbReference type="Proteomes" id="UP000308267"/>
    </source>
</evidence>
<reference evidence="12 13" key="1">
    <citation type="journal article" date="2019" name="BMC Genomics">
        <title>New insights from Opisthorchis felineus genome: update on genomics of the epidemiologically important liver flukes.</title>
        <authorList>
            <person name="Ershov N.I."/>
            <person name="Mordvinov V.A."/>
            <person name="Prokhortchouk E.B."/>
            <person name="Pakharukova M.Y."/>
            <person name="Gunbin K.V."/>
            <person name="Ustyantsev K."/>
            <person name="Genaev M.A."/>
            <person name="Blinov A.G."/>
            <person name="Mazur A."/>
            <person name="Boulygina E."/>
            <person name="Tsygankova S."/>
            <person name="Khrameeva E."/>
            <person name="Chekanov N."/>
            <person name="Fan G."/>
            <person name="Xiao A."/>
            <person name="Zhang H."/>
            <person name="Xu X."/>
            <person name="Yang H."/>
            <person name="Solovyev V."/>
            <person name="Lee S.M."/>
            <person name="Liu X."/>
            <person name="Afonnikov D.A."/>
            <person name="Skryabin K.G."/>
        </authorList>
    </citation>
    <scope>NUCLEOTIDE SEQUENCE [LARGE SCALE GENOMIC DNA]</scope>
    <source>
        <strain evidence="12">AK-0245</strain>
        <tissue evidence="12">Whole organism</tissue>
    </source>
</reference>
<dbReference type="EMBL" id="SJOL01002865">
    <property type="protein sequence ID" value="TGZ73296.1"/>
    <property type="molecule type" value="Genomic_DNA"/>
</dbReference>